<dbReference type="Proteomes" id="UP001652621">
    <property type="component" value="Unplaced"/>
</dbReference>
<dbReference type="Pfam" id="PF16027">
    <property type="entry name" value="DUF4786"/>
    <property type="match status" value="1"/>
</dbReference>
<gene>
    <name evidence="2" type="primary">LOC101892867</name>
</gene>
<organism evidence="1 2">
    <name type="scientific">Musca domestica</name>
    <name type="common">House fly</name>
    <dbReference type="NCBI Taxonomy" id="7370"/>
    <lineage>
        <taxon>Eukaryota</taxon>
        <taxon>Metazoa</taxon>
        <taxon>Ecdysozoa</taxon>
        <taxon>Arthropoda</taxon>
        <taxon>Hexapoda</taxon>
        <taxon>Insecta</taxon>
        <taxon>Pterygota</taxon>
        <taxon>Neoptera</taxon>
        <taxon>Endopterygota</taxon>
        <taxon>Diptera</taxon>
        <taxon>Brachycera</taxon>
        <taxon>Muscomorpha</taxon>
        <taxon>Muscoidea</taxon>
        <taxon>Muscidae</taxon>
        <taxon>Musca</taxon>
    </lineage>
</organism>
<evidence type="ECO:0000313" key="1">
    <source>
        <dbReference type="Proteomes" id="UP001652621"/>
    </source>
</evidence>
<protein>
    <submittedName>
        <fullName evidence="2">Uncharacterized protein LOC101892867 isoform X1</fullName>
    </submittedName>
</protein>
<proteinExistence type="predicted"/>
<dbReference type="RefSeq" id="XP_058982983.1">
    <property type="nucleotide sequence ID" value="XM_059127000.1"/>
</dbReference>
<dbReference type="GeneID" id="101892867"/>
<sequence length="285" mass="32566">MIKVSKVRVLRMLLRYHQPNTFTLTSLICTFLAALVIIPSTPATCYVINPNSLTEARQKSLNSPQMPPQSPLTTKVIFESPSVENIFKDFIVSSKPLTLRKYSTRPKTKKTKKDSRIYYIPIPPMPYRFIPGIGYDYQPMKIKPLLVEPSSLPEVPVTTDYPSYESYGGAIQNPYKNYQQQLQNSYLQAALSSQLHPHQHQTKPPQYELPSRIPSFVETTKMPTTSSISTSSPSVAESKVYRLDRNDYYFNGRPFRLQVAHAGPKSKLTPQNLKSSFYFNKNIIY</sequence>
<reference evidence="2" key="1">
    <citation type="submission" date="2025-08" db="UniProtKB">
        <authorList>
            <consortium name="RefSeq"/>
        </authorList>
    </citation>
    <scope>IDENTIFICATION</scope>
    <source>
        <strain evidence="2">Aabys</strain>
        <tissue evidence="2">Whole body</tissue>
    </source>
</reference>
<accession>A0ABM3VB28</accession>
<name>A0ABM3VB28_MUSDO</name>
<keyword evidence="1" id="KW-1185">Reference proteome</keyword>
<evidence type="ECO:0000313" key="2">
    <source>
        <dbReference type="RefSeq" id="XP_058982983.1"/>
    </source>
</evidence>
<dbReference type="InterPro" id="IPR031983">
    <property type="entry name" value="DUF4786"/>
</dbReference>